<dbReference type="InterPro" id="IPR027417">
    <property type="entry name" value="P-loop_NTPase"/>
</dbReference>
<dbReference type="Proteomes" id="UP000326678">
    <property type="component" value="Chromosome Gxm1"/>
</dbReference>
<gene>
    <name evidence="12" type="ORF">GXM_02594</name>
</gene>
<reference evidence="12 13" key="1">
    <citation type="submission" date="2019-10" db="EMBL/GenBank/DDBJ databases">
        <title>Genomic and transcriptomic insights into the perfect genentic adaptation of a filamentous nitrogen-fixing cyanobacterium to rice fields.</title>
        <authorList>
            <person name="Chen Z."/>
        </authorList>
    </citation>
    <scope>NUCLEOTIDE SEQUENCE [LARGE SCALE GENOMIC DNA]</scope>
    <source>
        <strain evidence="12">CCNUC1</strain>
    </source>
</reference>
<evidence type="ECO:0000256" key="4">
    <source>
        <dbReference type="ARBA" id="ARBA00022692"/>
    </source>
</evidence>
<dbReference type="GO" id="GO:0005525">
    <property type="term" value="F:GTP binding"/>
    <property type="evidence" value="ECO:0007669"/>
    <property type="project" value="InterPro"/>
</dbReference>
<keyword evidence="9" id="KW-1133">Transmembrane helix</keyword>
<dbReference type="GO" id="GO:0016787">
    <property type="term" value="F:hydrolase activity"/>
    <property type="evidence" value="ECO:0007669"/>
    <property type="project" value="UniProtKB-KW"/>
</dbReference>
<dbReference type="PANTHER" id="PTHR10903:SF135">
    <property type="entry name" value="TRANSLOCASE OF CHLOROPLAST 120, CHLOROPLASTIC-RELATED"/>
    <property type="match status" value="1"/>
</dbReference>
<protein>
    <recommendedName>
        <fullName evidence="11">G domain-containing protein</fullName>
    </recommendedName>
</protein>
<dbReference type="AlphaFoldDB" id="A0A5P8VXL6"/>
<dbReference type="EMBL" id="CP045226">
    <property type="protein sequence ID" value="QFS45117.1"/>
    <property type="molecule type" value="Genomic_DNA"/>
</dbReference>
<sequence length="130" mass="14753">METQIGKEFVFLLVGRTGVGKSSTVNSLMGKEIASVGDYEPTTMEVKNYDSDINGIKCTVIDTPGLCDDLEEEGNDYKYLELIRSKENQVDSMWFVSRLDDTRVSTDEKRGIKNNTLLNYKLAILPVFRW</sequence>
<evidence type="ECO:0000256" key="3">
    <source>
        <dbReference type="ARBA" id="ARBA00022448"/>
    </source>
</evidence>
<dbReference type="SUPFAM" id="SSF52540">
    <property type="entry name" value="P-loop containing nucleoside triphosphate hydrolases"/>
    <property type="match status" value="1"/>
</dbReference>
<keyword evidence="4" id="KW-0812">Transmembrane</keyword>
<dbReference type="GO" id="GO:0015031">
    <property type="term" value="P:protein transport"/>
    <property type="evidence" value="ECO:0007669"/>
    <property type="project" value="UniProtKB-KW"/>
</dbReference>
<dbReference type="GO" id="GO:0016020">
    <property type="term" value="C:membrane"/>
    <property type="evidence" value="ECO:0007669"/>
    <property type="project" value="UniProtKB-SubCell"/>
</dbReference>
<comment type="subcellular location">
    <subcellularLocation>
        <location evidence="2">Membrane</location>
        <topology evidence="2">Single-pass membrane protein</topology>
    </subcellularLocation>
</comment>
<name>A0A5P8VXL6_9NOSO</name>
<dbReference type="PANTHER" id="PTHR10903">
    <property type="entry name" value="GTPASE, IMAP FAMILY MEMBER-RELATED"/>
    <property type="match status" value="1"/>
</dbReference>
<keyword evidence="10" id="KW-0472">Membrane</keyword>
<keyword evidence="3" id="KW-0813">Transport</keyword>
<dbReference type="InterPro" id="IPR006073">
    <property type="entry name" value="GTP-bd"/>
</dbReference>
<keyword evidence="6" id="KW-0378">Hydrolase</keyword>
<evidence type="ECO:0000259" key="11">
    <source>
        <dbReference type="Pfam" id="PF01926"/>
    </source>
</evidence>
<evidence type="ECO:0000256" key="9">
    <source>
        <dbReference type="ARBA" id="ARBA00022989"/>
    </source>
</evidence>
<dbReference type="InterPro" id="IPR045058">
    <property type="entry name" value="GIMA/IAN/Toc"/>
</dbReference>
<keyword evidence="13" id="KW-1185">Reference proteome</keyword>
<evidence type="ECO:0000313" key="13">
    <source>
        <dbReference type="Proteomes" id="UP000326678"/>
    </source>
</evidence>
<evidence type="ECO:0000313" key="12">
    <source>
        <dbReference type="EMBL" id="QFS45117.1"/>
    </source>
</evidence>
<evidence type="ECO:0000256" key="8">
    <source>
        <dbReference type="ARBA" id="ARBA00022927"/>
    </source>
</evidence>
<dbReference type="Pfam" id="PF01926">
    <property type="entry name" value="MMR_HSR1"/>
    <property type="match status" value="1"/>
</dbReference>
<dbReference type="RefSeq" id="WP_152588930.1">
    <property type="nucleotide sequence ID" value="NZ_CP045226.1"/>
</dbReference>
<comment type="cofactor">
    <cofactor evidence="1">
        <name>Mg(2+)</name>
        <dbReference type="ChEBI" id="CHEBI:18420"/>
    </cofactor>
</comment>
<accession>A0A5P8VXL6</accession>
<evidence type="ECO:0000256" key="1">
    <source>
        <dbReference type="ARBA" id="ARBA00001946"/>
    </source>
</evidence>
<feature type="domain" description="G" evidence="11">
    <location>
        <begin position="12"/>
        <end position="101"/>
    </location>
</feature>
<dbReference type="Gene3D" id="3.40.50.300">
    <property type="entry name" value="P-loop containing nucleotide triphosphate hydrolases"/>
    <property type="match status" value="1"/>
</dbReference>
<dbReference type="KEGG" id="nsh:GXM_02594"/>
<proteinExistence type="predicted"/>
<evidence type="ECO:0000256" key="10">
    <source>
        <dbReference type="ARBA" id="ARBA00023136"/>
    </source>
</evidence>
<evidence type="ECO:0000256" key="5">
    <source>
        <dbReference type="ARBA" id="ARBA00022723"/>
    </source>
</evidence>
<dbReference type="GO" id="GO:0046872">
    <property type="term" value="F:metal ion binding"/>
    <property type="evidence" value="ECO:0007669"/>
    <property type="project" value="UniProtKB-KW"/>
</dbReference>
<keyword evidence="5" id="KW-0479">Metal-binding</keyword>
<evidence type="ECO:0000256" key="7">
    <source>
        <dbReference type="ARBA" id="ARBA00022842"/>
    </source>
</evidence>
<evidence type="ECO:0000256" key="2">
    <source>
        <dbReference type="ARBA" id="ARBA00004167"/>
    </source>
</evidence>
<keyword evidence="8" id="KW-0653">Protein transport</keyword>
<evidence type="ECO:0000256" key="6">
    <source>
        <dbReference type="ARBA" id="ARBA00022801"/>
    </source>
</evidence>
<keyword evidence="7" id="KW-0460">Magnesium</keyword>
<organism evidence="12 13">
    <name type="scientific">Nostoc sphaeroides CCNUC1</name>
    <dbReference type="NCBI Taxonomy" id="2653204"/>
    <lineage>
        <taxon>Bacteria</taxon>
        <taxon>Bacillati</taxon>
        <taxon>Cyanobacteriota</taxon>
        <taxon>Cyanophyceae</taxon>
        <taxon>Nostocales</taxon>
        <taxon>Nostocaceae</taxon>
        <taxon>Nostoc</taxon>
    </lineage>
</organism>